<comment type="caution">
    <text evidence="2">The sequence shown here is derived from an EMBL/GenBank/DDBJ whole genome shotgun (WGS) entry which is preliminary data.</text>
</comment>
<feature type="region of interest" description="Disordered" evidence="1">
    <location>
        <begin position="1"/>
        <end position="34"/>
    </location>
</feature>
<evidence type="ECO:0000256" key="1">
    <source>
        <dbReference type="SAM" id="MobiDB-lite"/>
    </source>
</evidence>
<proteinExistence type="predicted"/>
<gene>
    <name evidence="2" type="ORF">ACFQZU_10690</name>
</gene>
<dbReference type="EMBL" id="JBHTHR010000295">
    <property type="protein sequence ID" value="MFD0801781.1"/>
    <property type="molecule type" value="Genomic_DNA"/>
</dbReference>
<accession>A0ABW3BFU6</accession>
<protein>
    <submittedName>
        <fullName evidence="2">Uncharacterized protein</fullName>
    </submittedName>
</protein>
<dbReference type="Proteomes" id="UP001596956">
    <property type="component" value="Unassembled WGS sequence"/>
</dbReference>
<keyword evidence="3" id="KW-1185">Reference proteome</keyword>
<name>A0ABW3BFU6_9ACTN</name>
<reference evidence="3" key="1">
    <citation type="journal article" date="2019" name="Int. J. Syst. Evol. Microbiol.">
        <title>The Global Catalogue of Microorganisms (GCM) 10K type strain sequencing project: providing services to taxonomists for standard genome sequencing and annotation.</title>
        <authorList>
            <consortium name="The Broad Institute Genomics Platform"/>
            <consortium name="The Broad Institute Genome Sequencing Center for Infectious Disease"/>
            <person name="Wu L."/>
            <person name="Ma J."/>
        </authorList>
    </citation>
    <scope>NUCLEOTIDE SEQUENCE [LARGE SCALE GENOMIC DNA]</scope>
    <source>
        <strain evidence="3">CCUG 63369</strain>
    </source>
</reference>
<feature type="non-terminal residue" evidence="2">
    <location>
        <position position="67"/>
    </location>
</feature>
<evidence type="ECO:0000313" key="2">
    <source>
        <dbReference type="EMBL" id="MFD0801781.1"/>
    </source>
</evidence>
<organism evidence="2 3">
    <name type="scientific">Streptomonospora algeriensis</name>
    <dbReference type="NCBI Taxonomy" id="995084"/>
    <lineage>
        <taxon>Bacteria</taxon>
        <taxon>Bacillati</taxon>
        <taxon>Actinomycetota</taxon>
        <taxon>Actinomycetes</taxon>
        <taxon>Streptosporangiales</taxon>
        <taxon>Nocardiopsidaceae</taxon>
        <taxon>Streptomonospora</taxon>
    </lineage>
</organism>
<sequence length="67" mass="6776">MAADGTGRPAEGGSGRTGKDAAAPSGAEFWSDPCAGGPVVLRDEVRISVEHTALALSTPVSALRLRQ</sequence>
<evidence type="ECO:0000313" key="3">
    <source>
        <dbReference type="Proteomes" id="UP001596956"/>
    </source>
</evidence>